<evidence type="ECO:0000313" key="1">
    <source>
        <dbReference type="EMBL" id="MCZ0730924.1"/>
    </source>
</evidence>
<comment type="caution">
    <text evidence="1">The sequence shown here is derived from an EMBL/GenBank/DDBJ whole genome shotgun (WGS) entry which is preliminary data.</text>
</comment>
<dbReference type="EMBL" id="JAPQYE010000013">
    <property type="protein sequence ID" value="MCZ0730924.1"/>
    <property type="molecule type" value="Genomic_DNA"/>
</dbReference>
<dbReference type="Proteomes" id="UP001084650">
    <property type="component" value="Unassembled WGS sequence"/>
</dbReference>
<proteinExistence type="predicted"/>
<sequence length="301" mass="33474">MYIALVAERAEQAHAFIEWGLRPNTIHPESLFARDNAAVTLDDEPNLVSSTALYPTMNASEHLVAAAEVIALALRQGQARTSAVSALCRIAMESSAKTIWLISEPDTEVRLRRCYGFVKAERGWQDKFDELEEGSLSARSDPMAARQRLRFDKHRQRFAKRLGQIDALPADAREAPRGGPMELVGQAADWMDTHVSRIPDPELDRVIHPRGPKSFYSLGSGFVHGFKWLSDYVFDPSGRELDDSGLLEVTLDAFMNAIRMTEAAVALFEAQAVGPSSDHGRVRNYPAGLDELVARLRPLYL</sequence>
<keyword evidence="2" id="KW-1185">Reference proteome</keyword>
<organism evidence="1 2">
    <name type="scientific">Mycolicibacterium iranicum</name>
    <name type="common">Mycobacterium iranicum</name>
    <dbReference type="NCBI Taxonomy" id="912594"/>
    <lineage>
        <taxon>Bacteria</taxon>
        <taxon>Bacillati</taxon>
        <taxon>Actinomycetota</taxon>
        <taxon>Actinomycetes</taxon>
        <taxon>Mycobacteriales</taxon>
        <taxon>Mycobacteriaceae</taxon>
        <taxon>Mycolicibacterium</taxon>
    </lineage>
</organism>
<reference evidence="1" key="1">
    <citation type="submission" date="2022-12" db="EMBL/GenBank/DDBJ databases">
        <title>Whole genome sequence of Mycolicibacterium iranicum strain SBH312.</title>
        <authorList>
            <person name="Jani J."/>
            <person name="Arifin Mustapha Z."/>
            <person name="Ahmed K."/>
            <person name="Kai Ling C."/>
        </authorList>
    </citation>
    <scope>NUCLEOTIDE SEQUENCE</scope>
    <source>
        <strain evidence="1">SBH312</strain>
    </source>
</reference>
<dbReference type="RefSeq" id="WP_268787352.1">
    <property type="nucleotide sequence ID" value="NZ_JAPQYE010000013.1"/>
</dbReference>
<protein>
    <submittedName>
        <fullName evidence="1">Uncharacterized protein</fullName>
    </submittedName>
</protein>
<gene>
    <name evidence="1" type="ORF">OY187_22990</name>
</gene>
<accession>A0ABT4HLG9</accession>
<name>A0ABT4HLG9_MYCIR</name>
<evidence type="ECO:0000313" key="2">
    <source>
        <dbReference type="Proteomes" id="UP001084650"/>
    </source>
</evidence>